<dbReference type="Proteomes" id="UP000008366">
    <property type="component" value="Unassembled WGS sequence"/>
</dbReference>
<sequence length="75" mass="8328">MWWAEVCDRTFAWKSSTMRQIDLSGVEGVRWGTRATTDSPIRYGAMTVPALFSGRTRSPASAGNLLPHGSRESLR</sequence>
<reference evidence="2 3" key="1">
    <citation type="submission" date="2012-08" db="EMBL/GenBank/DDBJ databases">
        <title>Whole genome shotgun sequence of Kineosphaera limosa NBRC 100340.</title>
        <authorList>
            <person name="Yoshida I."/>
            <person name="Isaki S."/>
            <person name="Hosoyama A."/>
            <person name="Tsuchikane K."/>
            <person name="Katsumata H."/>
            <person name="Ando Y."/>
            <person name="Ohji S."/>
            <person name="Hamada M."/>
            <person name="Tamura T."/>
            <person name="Yamazoe A."/>
            <person name="Yamazaki S."/>
            <person name="Fujita N."/>
        </authorList>
    </citation>
    <scope>NUCLEOTIDE SEQUENCE [LARGE SCALE GENOMIC DNA]</scope>
    <source>
        <strain evidence="2 3">NBRC 100340</strain>
    </source>
</reference>
<feature type="region of interest" description="Disordered" evidence="1">
    <location>
        <begin position="54"/>
        <end position="75"/>
    </location>
</feature>
<dbReference type="AlphaFoldDB" id="K6XBM6"/>
<accession>K6XBM6</accession>
<organism evidence="2 3">
    <name type="scientific">Kineosphaera limosa NBRC 100340</name>
    <dbReference type="NCBI Taxonomy" id="1184609"/>
    <lineage>
        <taxon>Bacteria</taxon>
        <taxon>Bacillati</taxon>
        <taxon>Actinomycetota</taxon>
        <taxon>Actinomycetes</taxon>
        <taxon>Micrococcales</taxon>
        <taxon>Dermatophilaceae</taxon>
        <taxon>Kineosphaera</taxon>
    </lineage>
</organism>
<comment type="caution">
    <text evidence="2">The sequence shown here is derived from an EMBL/GenBank/DDBJ whole genome shotgun (WGS) entry which is preliminary data.</text>
</comment>
<dbReference type="EMBL" id="BAHD01000033">
    <property type="protein sequence ID" value="GAB96229.1"/>
    <property type="molecule type" value="Genomic_DNA"/>
</dbReference>
<proteinExistence type="predicted"/>
<protein>
    <submittedName>
        <fullName evidence="2">Uncharacterized protein</fullName>
    </submittedName>
</protein>
<keyword evidence="3" id="KW-1185">Reference proteome</keyword>
<evidence type="ECO:0000313" key="2">
    <source>
        <dbReference type="EMBL" id="GAB96229.1"/>
    </source>
</evidence>
<gene>
    <name evidence="2" type="ORF">KILIM_033_00490</name>
</gene>
<evidence type="ECO:0000313" key="3">
    <source>
        <dbReference type="Proteomes" id="UP000008366"/>
    </source>
</evidence>
<name>K6XBM6_9MICO</name>
<evidence type="ECO:0000256" key="1">
    <source>
        <dbReference type="SAM" id="MobiDB-lite"/>
    </source>
</evidence>